<dbReference type="InterPro" id="IPR002645">
    <property type="entry name" value="STAS_dom"/>
</dbReference>
<dbReference type="KEGG" id="phy:AJ81_06570"/>
<comment type="similarity">
    <text evidence="1 2">Belongs to the anti-sigma-factor antagonist family.</text>
</comment>
<evidence type="ECO:0000259" key="3">
    <source>
        <dbReference type="PROSITE" id="PS50801"/>
    </source>
</evidence>
<organism evidence="4 5">
    <name type="scientific">Pseudothermotoga hypogea DSM 11164 = NBRC 106472</name>
    <dbReference type="NCBI Taxonomy" id="1123384"/>
    <lineage>
        <taxon>Bacteria</taxon>
        <taxon>Thermotogati</taxon>
        <taxon>Thermotogota</taxon>
        <taxon>Thermotogae</taxon>
        <taxon>Thermotogales</taxon>
        <taxon>Thermotogaceae</taxon>
        <taxon>Pseudothermotoga</taxon>
    </lineage>
</organism>
<evidence type="ECO:0000313" key="5">
    <source>
        <dbReference type="Proteomes" id="UP000077469"/>
    </source>
</evidence>
<evidence type="ECO:0000256" key="1">
    <source>
        <dbReference type="ARBA" id="ARBA00009013"/>
    </source>
</evidence>
<dbReference type="Pfam" id="PF01740">
    <property type="entry name" value="STAS"/>
    <property type="match status" value="1"/>
</dbReference>
<dbReference type="PaxDb" id="1123384-AJ81_06570"/>
<accession>A0A0X1KRL6</accession>
<dbReference type="CDD" id="cd07043">
    <property type="entry name" value="STAS_anti-anti-sigma_factors"/>
    <property type="match status" value="1"/>
</dbReference>
<dbReference type="Proteomes" id="UP000077469">
    <property type="component" value="Chromosome"/>
</dbReference>
<reference evidence="4 5" key="1">
    <citation type="submission" date="2014-01" db="EMBL/GenBank/DDBJ databases">
        <title>Genome sequencing of Thermotog hypogea.</title>
        <authorList>
            <person name="Zhang X."/>
            <person name="Alvare G."/>
            <person name="Fristensky B."/>
            <person name="Chen L."/>
            <person name="Suen T."/>
            <person name="Chen Q."/>
            <person name="Ma K."/>
        </authorList>
    </citation>
    <scope>NUCLEOTIDE SEQUENCE [LARGE SCALE GENOMIC DNA]</scope>
    <source>
        <strain evidence="4 5">DSM 11164</strain>
    </source>
</reference>
<dbReference type="GO" id="GO:0043856">
    <property type="term" value="F:anti-sigma factor antagonist activity"/>
    <property type="evidence" value="ECO:0007669"/>
    <property type="project" value="InterPro"/>
</dbReference>
<dbReference type="EMBL" id="CP007141">
    <property type="protein sequence ID" value="AJC73912.1"/>
    <property type="molecule type" value="Genomic_DNA"/>
</dbReference>
<protein>
    <recommendedName>
        <fullName evidence="2">Anti-sigma factor antagonist</fullName>
    </recommendedName>
</protein>
<dbReference type="PATRIC" id="fig|1123384.7.peg.1323"/>
<dbReference type="PANTHER" id="PTHR33495">
    <property type="entry name" value="ANTI-SIGMA FACTOR ANTAGONIST TM_1081-RELATED-RELATED"/>
    <property type="match status" value="1"/>
</dbReference>
<gene>
    <name evidence="4" type="ORF">AJ81_06570</name>
</gene>
<dbReference type="AlphaFoldDB" id="A0A0X1KRL6"/>
<dbReference type="RefSeq" id="WP_031504552.1">
    <property type="nucleotide sequence ID" value="NC_022795.1"/>
</dbReference>
<dbReference type="SUPFAM" id="SSF52091">
    <property type="entry name" value="SpoIIaa-like"/>
    <property type="match status" value="1"/>
</dbReference>
<evidence type="ECO:0000256" key="2">
    <source>
        <dbReference type="RuleBase" id="RU003749"/>
    </source>
</evidence>
<dbReference type="InterPro" id="IPR003658">
    <property type="entry name" value="Anti-sigma_ant"/>
</dbReference>
<evidence type="ECO:0000313" key="4">
    <source>
        <dbReference type="EMBL" id="AJC73912.1"/>
    </source>
</evidence>
<dbReference type="OrthoDB" id="9794628at2"/>
<dbReference type="InterPro" id="IPR036513">
    <property type="entry name" value="STAS_dom_sf"/>
</dbReference>
<name>A0A0X1KRL6_9THEM</name>
<dbReference type="PROSITE" id="PS50801">
    <property type="entry name" value="STAS"/>
    <property type="match status" value="1"/>
</dbReference>
<dbReference type="NCBIfam" id="TIGR00377">
    <property type="entry name" value="ant_ant_sig"/>
    <property type="match status" value="1"/>
</dbReference>
<proteinExistence type="inferred from homology"/>
<dbReference type="Gene3D" id="3.30.750.24">
    <property type="entry name" value="STAS domain"/>
    <property type="match status" value="1"/>
</dbReference>
<sequence>MIDVNIKFEEQNDRLLCKVNGDFDAYHSAEIKKQIKDRMESSKMSKIVIDMSEVPYIDSAGLGAMVAILKDARHLGKEIVLASLRQNVKRIFEMTRLDKVFKIVEVLEEA</sequence>
<feature type="domain" description="STAS" evidence="3">
    <location>
        <begin position="4"/>
        <end position="110"/>
    </location>
</feature>
<dbReference type="PANTHER" id="PTHR33495:SF2">
    <property type="entry name" value="ANTI-SIGMA FACTOR ANTAGONIST TM_1081-RELATED"/>
    <property type="match status" value="1"/>
</dbReference>
<dbReference type="STRING" id="1123384.AJ81_06570"/>
<keyword evidence="5" id="KW-1185">Reference proteome</keyword>